<dbReference type="CDD" id="cd02440">
    <property type="entry name" value="AdoMet_MTases"/>
    <property type="match status" value="1"/>
</dbReference>
<evidence type="ECO:0000256" key="2">
    <source>
        <dbReference type="ARBA" id="ARBA00022679"/>
    </source>
</evidence>
<accession>A0A2T5HUW6</accession>
<dbReference type="EMBL" id="QAOH01000002">
    <property type="protein sequence ID" value="PTQ75393.1"/>
    <property type="molecule type" value="Genomic_DNA"/>
</dbReference>
<dbReference type="Gene3D" id="3.40.50.150">
    <property type="entry name" value="Vaccinia Virus protein VP39"/>
    <property type="match status" value="1"/>
</dbReference>
<gene>
    <name evidence="4" type="ORF">C8N42_102313</name>
</gene>
<name>A0A2T5HUW6_9RHOB</name>
<protein>
    <submittedName>
        <fullName evidence="4">Methyltransferase family protein</fullName>
    </submittedName>
</protein>
<evidence type="ECO:0000313" key="4">
    <source>
        <dbReference type="EMBL" id="PTQ75393.1"/>
    </source>
</evidence>
<dbReference type="InterPro" id="IPR041698">
    <property type="entry name" value="Methyltransf_25"/>
</dbReference>
<organism evidence="4 5">
    <name type="scientific">Celeribacter persicus</name>
    <dbReference type="NCBI Taxonomy" id="1651082"/>
    <lineage>
        <taxon>Bacteria</taxon>
        <taxon>Pseudomonadati</taxon>
        <taxon>Pseudomonadota</taxon>
        <taxon>Alphaproteobacteria</taxon>
        <taxon>Rhodobacterales</taxon>
        <taxon>Roseobacteraceae</taxon>
        <taxon>Celeribacter</taxon>
    </lineage>
</organism>
<dbReference type="AlphaFoldDB" id="A0A2T5HUW6"/>
<comment type="caution">
    <text evidence="4">The sequence shown here is derived from an EMBL/GenBank/DDBJ whole genome shotgun (WGS) entry which is preliminary data.</text>
</comment>
<keyword evidence="2 4" id="KW-0808">Transferase</keyword>
<evidence type="ECO:0000313" key="5">
    <source>
        <dbReference type="Proteomes" id="UP000244077"/>
    </source>
</evidence>
<dbReference type="PANTHER" id="PTHR43861:SF1">
    <property type="entry name" value="TRANS-ACONITATE 2-METHYLTRANSFERASE"/>
    <property type="match status" value="1"/>
</dbReference>
<evidence type="ECO:0000256" key="1">
    <source>
        <dbReference type="ARBA" id="ARBA00022603"/>
    </source>
</evidence>
<keyword evidence="1 4" id="KW-0489">Methyltransferase</keyword>
<dbReference type="Proteomes" id="UP000244077">
    <property type="component" value="Unassembled WGS sequence"/>
</dbReference>
<dbReference type="GO" id="GO:0032259">
    <property type="term" value="P:methylation"/>
    <property type="evidence" value="ECO:0007669"/>
    <property type="project" value="UniProtKB-KW"/>
</dbReference>
<feature type="domain" description="Methyltransferase" evidence="3">
    <location>
        <begin position="51"/>
        <end position="141"/>
    </location>
</feature>
<reference evidence="4 5" key="1">
    <citation type="submission" date="2018-04" db="EMBL/GenBank/DDBJ databases">
        <title>Genomic Encyclopedia of Archaeal and Bacterial Type Strains, Phase II (KMG-II): from individual species to whole genera.</title>
        <authorList>
            <person name="Goeker M."/>
        </authorList>
    </citation>
    <scope>NUCLEOTIDE SEQUENCE [LARGE SCALE GENOMIC DNA]</scope>
    <source>
        <strain evidence="4 5">DSM 100434</strain>
    </source>
</reference>
<dbReference type="Pfam" id="PF13649">
    <property type="entry name" value="Methyltransf_25"/>
    <property type="match status" value="1"/>
</dbReference>
<dbReference type="InterPro" id="IPR029063">
    <property type="entry name" value="SAM-dependent_MTases_sf"/>
</dbReference>
<proteinExistence type="predicted"/>
<keyword evidence="5" id="KW-1185">Reference proteome</keyword>
<evidence type="ECO:0000259" key="3">
    <source>
        <dbReference type="Pfam" id="PF13649"/>
    </source>
</evidence>
<dbReference type="GO" id="GO:0008168">
    <property type="term" value="F:methyltransferase activity"/>
    <property type="evidence" value="ECO:0007669"/>
    <property type="project" value="UniProtKB-KW"/>
</dbReference>
<sequence>MSRDMKPEDILPTYERQARAFDLAREKTLFERPWLDRMMGYTPQTGGKRNVLDLGCGSGRPIAQYLSDRRCEVTGVDGAAAMVALFRQNLPRARAIHADMRGLDLGETFDAVVAWDSFFHLSVTDQREMFATFARHLNPRGTLLFTSGPEAGEAIGSVEHETVYHASLSPDEYRQLMADQGMEVIAFTPEDPGCTGHSVWLARKSI</sequence>
<dbReference type="SUPFAM" id="SSF53335">
    <property type="entry name" value="S-adenosyl-L-methionine-dependent methyltransferases"/>
    <property type="match status" value="1"/>
</dbReference>
<dbReference type="PANTHER" id="PTHR43861">
    <property type="entry name" value="TRANS-ACONITATE 2-METHYLTRANSFERASE-RELATED"/>
    <property type="match status" value="1"/>
</dbReference>